<dbReference type="KEGG" id="wna:KA717_36670"/>
<name>A0A977PW73_9CYAN</name>
<feature type="compositionally biased region" description="Pro residues" evidence="1">
    <location>
        <begin position="123"/>
        <end position="133"/>
    </location>
</feature>
<dbReference type="Proteomes" id="UP001065613">
    <property type="component" value="Chromosome"/>
</dbReference>
<evidence type="ECO:0000313" key="2">
    <source>
        <dbReference type="EMBL" id="UXE60913.1"/>
    </source>
</evidence>
<gene>
    <name evidence="2" type="ORF">KA717_36670</name>
</gene>
<dbReference type="AlphaFoldDB" id="A0A977PW73"/>
<proteinExistence type="predicted"/>
<feature type="compositionally biased region" description="Polar residues" evidence="1">
    <location>
        <begin position="55"/>
        <end position="72"/>
    </location>
</feature>
<dbReference type="EMBL" id="CP073041">
    <property type="protein sequence ID" value="UXE60913.1"/>
    <property type="molecule type" value="Genomic_DNA"/>
</dbReference>
<evidence type="ECO:0000256" key="1">
    <source>
        <dbReference type="SAM" id="MobiDB-lite"/>
    </source>
</evidence>
<sequence length="133" mass="14252">MPKIFKNHSTTTENVKNKEKSAETPQQSPEIPQLSGIDTTKTEAMGNKLLKSDSEASNTIQNETSPFNSGPSNPEPVENAKTTSEYPSQESSQIDQENQNNPSNDSSPAQTPSHLAPDGQPIPVIPPSPVTSP</sequence>
<protein>
    <submittedName>
        <fullName evidence="2">Uncharacterized protein</fullName>
    </submittedName>
</protein>
<accession>A0A977PW73</accession>
<feature type="compositionally biased region" description="Polar residues" evidence="1">
    <location>
        <begin position="80"/>
        <end position="113"/>
    </location>
</feature>
<organism evidence="2">
    <name type="scientific">Woronichinia naegeliana WA131</name>
    <dbReference type="NCBI Taxonomy" id="2824559"/>
    <lineage>
        <taxon>Bacteria</taxon>
        <taxon>Bacillati</taxon>
        <taxon>Cyanobacteriota</taxon>
        <taxon>Cyanophyceae</taxon>
        <taxon>Synechococcales</taxon>
        <taxon>Coelosphaeriaceae</taxon>
        <taxon>Woronichinia</taxon>
    </lineage>
</organism>
<reference evidence="2" key="1">
    <citation type="submission" date="2021-04" db="EMBL/GenBank/DDBJ databases">
        <title>Genome sequence of Woronichinia naegeliana from Washington state freshwater lake bloom.</title>
        <authorList>
            <person name="Dreher T.W."/>
        </authorList>
    </citation>
    <scope>NUCLEOTIDE SEQUENCE</scope>
    <source>
        <strain evidence="2">WA131</strain>
    </source>
</reference>
<feature type="region of interest" description="Disordered" evidence="1">
    <location>
        <begin position="1"/>
        <end position="133"/>
    </location>
</feature>